<evidence type="ECO:0000256" key="8">
    <source>
        <dbReference type="ARBA" id="ARBA00023136"/>
    </source>
</evidence>
<dbReference type="RefSeq" id="WP_014288309.1">
    <property type="nucleotide sequence ID" value="NC_016645.1"/>
</dbReference>
<reference evidence="12 13" key="1">
    <citation type="journal article" date="2012" name="J. Bacteriol.">
        <title>Complete genome sequence of strain 1860, a crenarchaeon of the genus pyrobaculum able to grow with various electron acceptors.</title>
        <authorList>
            <person name="Mardanov A.V."/>
            <person name="Gumerov V.M."/>
            <person name="Slobodkina G.B."/>
            <person name="Beletsky A.V."/>
            <person name="Bonch-Osmolovskaya E.A."/>
            <person name="Ravin N.V."/>
            <person name="Skryabin K.G."/>
        </authorList>
    </citation>
    <scope>NUCLEOTIDE SEQUENCE [LARGE SCALE GENOMIC DNA]</scope>
    <source>
        <strain evidence="12 13">1860</strain>
    </source>
</reference>
<organism evidence="12 13">
    <name type="scientific">Pyrobaculum ferrireducens</name>
    <dbReference type="NCBI Taxonomy" id="1104324"/>
    <lineage>
        <taxon>Archaea</taxon>
        <taxon>Thermoproteota</taxon>
        <taxon>Thermoprotei</taxon>
        <taxon>Thermoproteales</taxon>
        <taxon>Thermoproteaceae</taxon>
        <taxon>Pyrobaculum</taxon>
    </lineage>
</organism>
<dbReference type="Pfam" id="PF10502">
    <property type="entry name" value="Peptidase_S26"/>
    <property type="match status" value="1"/>
</dbReference>
<keyword evidence="3" id="KW-0812">Transmembrane</keyword>
<dbReference type="HOGENOM" id="CLU_1870820_0_0_2"/>
<gene>
    <name evidence="12" type="ORF">P186_1044</name>
</gene>
<evidence type="ECO:0000256" key="5">
    <source>
        <dbReference type="ARBA" id="ARBA00022824"/>
    </source>
</evidence>
<keyword evidence="4" id="KW-0378">Hydrolase</keyword>
<comment type="function">
    <text evidence="10">Catalytic component of the signal peptidase complex (SPC) which catalyzes the cleavage of N-terminal signal sequences from nascent proteins as they are translocated into the lumen of the endoplasmic reticulum. Specifically cleaves N-terminal signal peptides that contain a hydrophobic alpha-helix (h-region) shorter than 18-20 amino acids.</text>
</comment>
<keyword evidence="5" id="KW-0256">Endoplasmic reticulum</keyword>
<dbReference type="InterPro" id="IPR019533">
    <property type="entry name" value="Peptidase_S26"/>
</dbReference>
<keyword evidence="2" id="KW-0645">Protease</keyword>
<dbReference type="BioCyc" id="PSP1104324:GJSN-1020-MONOMER"/>
<evidence type="ECO:0000256" key="10">
    <source>
        <dbReference type="ARBA" id="ARBA00045533"/>
    </source>
</evidence>
<evidence type="ECO:0000256" key="9">
    <source>
        <dbReference type="ARBA" id="ARBA00033305"/>
    </source>
</evidence>
<evidence type="ECO:0000256" key="7">
    <source>
        <dbReference type="ARBA" id="ARBA00022989"/>
    </source>
</evidence>
<sequence length="136" mass="14505">MKGWVKDLLWFVGIVAALLVYSAATGVTWPIAVVSSYSMEPTLRVGDFVFLAGATCKSVEPGDIVVYVARNPMWQGSWIIHRVYQKVDVGGCGLVTWGDNNNFPDQAAAGEPPGLYKHHWQSGGGCAVRGAVPPGG</sequence>
<evidence type="ECO:0000313" key="12">
    <source>
        <dbReference type="EMBL" id="AET32481.1"/>
    </source>
</evidence>
<evidence type="ECO:0000256" key="2">
    <source>
        <dbReference type="ARBA" id="ARBA00022670"/>
    </source>
</evidence>
<evidence type="ECO:0000259" key="11">
    <source>
        <dbReference type="Pfam" id="PF10502"/>
    </source>
</evidence>
<dbReference type="GO" id="GO:0006465">
    <property type="term" value="P:signal peptide processing"/>
    <property type="evidence" value="ECO:0007669"/>
    <property type="project" value="InterPro"/>
</dbReference>
<keyword evidence="6" id="KW-0735">Signal-anchor</keyword>
<dbReference type="AlphaFoldDB" id="G7VBY1"/>
<dbReference type="MEROPS" id="S26.017"/>
<dbReference type="Proteomes" id="UP000005867">
    <property type="component" value="Chromosome"/>
</dbReference>
<dbReference type="STRING" id="1104324.P186_1044"/>
<dbReference type="PANTHER" id="PTHR10806">
    <property type="entry name" value="SIGNAL PEPTIDASE COMPLEX CATALYTIC SUBUNIT SEC11"/>
    <property type="match status" value="1"/>
</dbReference>
<keyword evidence="7" id="KW-1133">Transmembrane helix</keyword>
<dbReference type="InterPro" id="IPR036286">
    <property type="entry name" value="LexA/Signal_pep-like_sf"/>
</dbReference>
<dbReference type="eggNOG" id="arCOG01739">
    <property type="taxonomic scope" value="Archaea"/>
</dbReference>
<protein>
    <recommendedName>
        <fullName evidence="9">Signal peptidase I</fullName>
    </recommendedName>
</protein>
<name>G7VBY1_9CREN</name>
<accession>G7VBY1</accession>
<dbReference type="NCBIfam" id="TIGR02228">
    <property type="entry name" value="sigpep_I_arch"/>
    <property type="match status" value="1"/>
</dbReference>
<feature type="domain" description="Peptidase S26" evidence="11">
    <location>
        <begin position="10"/>
        <end position="70"/>
    </location>
</feature>
<dbReference type="KEGG" id="pyr:P186_1044"/>
<dbReference type="SUPFAM" id="SSF51306">
    <property type="entry name" value="LexA/Signal peptidase"/>
    <property type="match status" value="1"/>
</dbReference>
<dbReference type="PANTHER" id="PTHR10806:SF6">
    <property type="entry name" value="SIGNAL PEPTIDASE COMPLEX CATALYTIC SUBUNIT SEC11"/>
    <property type="match status" value="1"/>
</dbReference>
<keyword evidence="8" id="KW-0472">Membrane</keyword>
<dbReference type="PROSITE" id="PS00501">
    <property type="entry name" value="SPASE_I_1"/>
    <property type="match status" value="1"/>
</dbReference>
<evidence type="ECO:0000256" key="6">
    <source>
        <dbReference type="ARBA" id="ARBA00022968"/>
    </source>
</evidence>
<dbReference type="GO" id="GO:0004252">
    <property type="term" value="F:serine-type endopeptidase activity"/>
    <property type="evidence" value="ECO:0007669"/>
    <property type="project" value="InterPro"/>
</dbReference>
<dbReference type="Gene3D" id="2.10.109.10">
    <property type="entry name" value="Umud Fragment, subunit A"/>
    <property type="match status" value="1"/>
</dbReference>
<dbReference type="EMBL" id="CP003098">
    <property type="protein sequence ID" value="AET32481.1"/>
    <property type="molecule type" value="Genomic_DNA"/>
</dbReference>
<evidence type="ECO:0000256" key="1">
    <source>
        <dbReference type="ARBA" id="ARBA00004648"/>
    </source>
</evidence>
<comment type="subcellular location">
    <subcellularLocation>
        <location evidence="1">Endoplasmic reticulum membrane</location>
        <topology evidence="1">Single-pass type II membrane protein</topology>
    </subcellularLocation>
</comment>
<dbReference type="CDD" id="cd06530">
    <property type="entry name" value="S26_SPase_I"/>
    <property type="match status" value="1"/>
</dbReference>
<dbReference type="GO" id="GO:0016020">
    <property type="term" value="C:membrane"/>
    <property type="evidence" value="ECO:0007669"/>
    <property type="project" value="InterPro"/>
</dbReference>
<dbReference type="InterPro" id="IPR001733">
    <property type="entry name" value="Peptidase_S26B"/>
</dbReference>
<evidence type="ECO:0000313" key="13">
    <source>
        <dbReference type="Proteomes" id="UP000005867"/>
    </source>
</evidence>
<dbReference type="GeneID" id="11595301"/>
<proteinExistence type="predicted"/>
<dbReference type="InterPro" id="IPR019756">
    <property type="entry name" value="Pept_S26A_signal_pept_1_Ser-AS"/>
</dbReference>
<evidence type="ECO:0000256" key="3">
    <source>
        <dbReference type="ARBA" id="ARBA00022692"/>
    </source>
</evidence>
<keyword evidence="13" id="KW-1185">Reference proteome</keyword>
<evidence type="ECO:0000256" key="4">
    <source>
        <dbReference type="ARBA" id="ARBA00022801"/>
    </source>
</evidence>